<keyword evidence="1" id="KW-0175">Coiled coil</keyword>
<accession>A0A833QJS5</accession>
<dbReference type="InterPro" id="IPR042316">
    <property type="entry name" value="IRKI-like"/>
</dbReference>
<gene>
    <name evidence="4" type="ORF">FCM35_KLT11296</name>
</gene>
<evidence type="ECO:0000256" key="1">
    <source>
        <dbReference type="SAM" id="Coils"/>
    </source>
</evidence>
<dbReference type="InterPro" id="IPR056813">
    <property type="entry name" value="GIL1_IRKI_C"/>
</dbReference>
<evidence type="ECO:0000256" key="2">
    <source>
        <dbReference type="SAM" id="MobiDB-lite"/>
    </source>
</evidence>
<sequence>MASSSPFSHYLHDSHSNHRRKPEELTEENKEKRPQVRMTPGRTTITPTKEVSAHGPHHYTEPLPPLPPPVPQRKQKLNSRSISCVDCRPSIVPLEKSSDRQSRRHSTSDTNDEWRFVATELSKKLLATARKRDEAVVEASRLKQTISELRRELAARNDVPSIVGSGSLSTERFLRSVSSARSAVRMLARTLTGHVRPYISPSLLLPHHMEALLNRVFYSGFELTDEDETQIADPSARCNLNQSEFGSVQPLNWDQVLTKGTRHYSDRLSRFCDRRMSDVVGSIGWAPRVWPEHILRTFFSAAKSAWAVRLLARSVHPPVPILRIDQGTSFDSQFMEDVAMDGTEFTQPAPVTVKLLVVPGFHVYTSNCCVVKCKVLCEKMEHKYG</sequence>
<feature type="coiled-coil region" evidence="1">
    <location>
        <begin position="132"/>
        <end position="159"/>
    </location>
</feature>
<protein>
    <submittedName>
        <fullName evidence="4">IRK-interacting protein</fullName>
    </submittedName>
</protein>
<name>A0A833QJS5_9POAL</name>
<keyword evidence="5" id="KW-1185">Reference proteome</keyword>
<proteinExistence type="predicted"/>
<feature type="compositionally biased region" description="Basic and acidic residues" evidence="2">
    <location>
        <begin position="10"/>
        <end position="34"/>
    </location>
</feature>
<dbReference type="PANTHER" id="PTHR31029">
    <property type="entry name" value="CYCLIN-DEPENDENT KINASE-LIKE PROTEIN"/>
    <property type="match status" value="1"/>
</dbReference>
<dbReference type="EMBL" id="SWLB01000022">
    <property type="protein sequence ID" value="KAF3323829.1"/>
    <property type="molecule type" value="Genomic_DNA"/>
</dbReference>
<reference evidence="4" key="1">
    <citation type="submission" date="2020-01" db="EMBL/GenBank/DDBJ databases">
        <title>Genome sequence of Kobresia littledalei, the first chromosome-level genome in the family Cyperaceae.</title>
        <authorList>
            <person name="Qu G."/>
        </authorList>
    </citation>
    <scope>NUCLEOTIDE SEQUENCE</scope>
    <source>
        <strain evidence="4">C.B.Clarke</strain>
        <tissue evidence="4">Leaf</tissue>
    </source>
</reference>
<comment type="caution">
    <text evidence="4">The sequence shown here is derived from an EMBL/GenBank/DDBJ whole genome shotgun (WGS) entry which is preliminary data.</text>
</comment>
<feature type="compositionally biased region" description="Pro residues" evidence="2">
    <location>
        <begin position="62"/>
        <end position="71"/>
    </location>
</feature>
<evidence type="ECO:0000313" key="5">
    <source>
        <dbReference type="Proteomes" id="UP000623129"/>
    </source>
</evidence>
<dbReference type="AlphaFoldDB" id="A0A833QJS5"/>
<dbReference type="Pfam" id="PF24994">
    <property type="entry name" value="GIL1_IRKI_C"/>
    <property type="match status" value="1"/>
</dbReference>
<dbReference type="OrthoDB" id="785851at2759"/>
<evidence type="ECO:0000259" key="3">
    <source>
        <dbReference type="Pfam" id="PF24994"/>
    </source>
</evidence>
<dbReference type="Proteomes" id="UP000623129">
    <property type="component" value="Unassembled WGS sequence"/>
</dbReference>
<evidence type="ECO:0000313" key="4">
    <source>
        <dbReference type="EMBL" id="KAF3323829.1"/>
    </source>
</evidence>
<feature type="region of interest" description="Disordered" evidence="2">
    <location>
        <begin position="1"/>
        <end position="80"/>
    </location>
</feature>
<organism evidence="4 5">
    <name type="scientific">Carex littledalei</name>
    <dbReference type="NCBI Taxonomy" id="544730"/>
    <lineage>
        <taxon>Eukaryota</taxon>
        <taxon>Viridiplantae</taxon>
        <taxon>Streptophyta</taxon>
        <taxon>Embryophyta</taxon>
        <taxon>Tracheophyta</taxon>
        <taxon>Spermatophyta</taxon>
        <taxon>Magnoliopsida</taxon>
        <taxon>Liliopsida</taxon>
        <taxon>Poales</taxon>
        <taxon>Cyperaceae</taxon>
        <taxon>Cyperoideae</taxon>
        <taxon>Cariceae</taxon>
        <taxon>Carex</taxon>
        <taxon>Carex subgen. Euthyceras</taxon>
    </lineage>
</organism>
<dbReference type="PANTHER" id="PTHR31029:SF4">
    <property type="entry name" value="CYCLIN-DEPENDENT KINASE-LIKE PROTEIN"/>
    <property type="match status" value="1"/>
</dbReference>
<feature type="domain" description="GIL1/IRKI C-terminal" evidence="3">
    <location>
        <begin position="321"/>
        <end position="376"/>
    </location>
</feature>